<dbReference type="SUPFAM" id="SSF54001">
    <property type="entry name" value="Cysteine proteinases"/>
    <property type="match status" value="1"/>
</dbReference>
<dbReference type="KEGG" id="gfe:Gferi_22385"/>
<protein>
    <submittedName>
        <fullName evidence="1">Uncharacterized protein</fullName>
    </submittedName>
</protein>
<gene>
    <name evidence="1" type="ORF">Gferi_22385</name>
</gene>
<dbReference type="InterPro" id="IPR038765">
    <property type="entry name" value="Papain-like_cys_pep_sf"/>
</dbReference>
<dbReference type="Proteomes" id="UP000095743">
    <property type="component" value="Chromosome"/>
</dbReference>
<dbReference type="RefSeq" id="WP_069980356.1">
    <property type="nucleotide sequence ID" value="NZ_CP017269.1"/>
</dbReference>
<organism evidence="1 2">
    <name type="scientific">Geosporobacter ferrireducens</name>
    <dbReference type="NCBI Taxonomy" id="1424294"/>
    <lineage>
        <taxon>Bacteria</taxon>
        <taxon>Bacillati</taxon>
        <taxon>Bacillota</taxon>
        <taxon>Clostridia</taxon>
        <taxon>Peptostreptococcales</taxon>
        <taxon>Thermotaleaceae</taxon>
        <taxon>Geosporobacter</taxon>
    </lineage>
</organism>
<dbReference type="EMBL" id="CP017269">
    <property type="protein sequence ID" value="AOT72041.1"/>
    <property type="molecule type" value="Genomic_DNA"/>
</dbReference>
<evidence type="ECO:0000313" key="1">
    <source>
        <dbReference type="EMBL" id="AOT72041.1"/>
    </source>
</evidence>
<reference evidence="1 2" key="1">
    <citation type="submission" date="2016-09" db="EMBL/GenBank/DDBJ databases">
        <title>Genomic analysis reveals versatility of anaerobic energy metabolism of Geosporobacter ferrireducens IRF9 of phylum Firmicutes.</title>
        <authorList>
            <person name="Kim S.-J."/>
        </authorList>
    </citation>
    <scope>NUCLEOTIDE SEQUENCE [LARGE SCALE GENOMIC DNA]</scope>
    <source>
        <strain evidence="1 2">IRF9</strain>
    </source>
</reference>
<dbReference type="Gene3D" id="3.90.1720.10">
    <property type="entry name" value="endopeptidase domain like (from Nostoc punctiforme)"/>
    <property type="match status" value="1"/>
</dbReference>
<evidence type="ECO:0000313" key="2">
    <source>
        <dbReference type="Proteomes" id="UP000095743"/>
    </source>
</evidence>
<dbReference type="AlphaFoldDB" id="A0A1D8GMA2"/>
<proteinExistence type="predicted"/>
<dbReference type="OrthoDB" id="9805237at2"/>
<keyword evidence="2" id="KW-1185">Reference proteome</keyword>
<name>A0A1D8GMA2_9FIRM</name>
<accession>A0A1D8GMA2</accession>
<sequence length="266" mass="29712">MKAINFDGLIPGDVLLCRGEGWLSDLIVLFDGGTYSHAAIYAGKEEGTHCIIHATRKGMLKMPLEVLSCEIFADAFRFNKNNHKLGDDGYPYKSVINVGQQYVDEKTKYAFDHLVLLAILGITREIPLDSTSKKIIRSILDNAAAYSFRLLDKGTIPMVCSELVYRCFDEADPGKKYQLSIEGLTLQSLKDNLARDFLSISNSSEADMELDKALMDSKQKFIDAWSRLKEEEYTVDGLPADPASACVTPRDLENSPNLQKLGRLQF</sequence>